<comment type="similarity">
    <text evidence="1 3">Belongs to the pirin family.</text>
</comment>
<name>A0A1W6ZY79_9HYPH</name>
<dbReference type="PANTHER" id="PTHR13903:SF8">
    <property type="entry name" value="PIRIN"/>
    <property type="match status" value="1"/>
</dbReference>
<dbReference type="InterPro" id="IPR003829">
    <property type="entry name" value="Pirin_N_dom"/>
</dbReference>
<protein>
    <submittedName>
        <fullName evidence="4">Uncharacterized protein</fullName>
    </submittedName>
</protein>
<dbReference type="InterPro" id="IPR011051">
    <property type="entry name" value="RmlC_Cupin_sf"/>
</dbReference>
<dbReference type="AlphaFoldDB" id="A0A1W6ZY79"/>
<gene>
    <name evidence="4" type="ORF">CAK95_25620</name>
</gene>
<evidence type="ECO:0000256" key="2">
    <source>
        <dbReference type="PIRSR" id="PIRSR006232-1"/>
    </source>
</evidence>
<comment type="cofactor">
    <cofactor evidence="2">
        <name>Fe cation</name>
        <dbReference type="ChEBI" id="CHEBI:24875"/>
    </cofactor>
    <text evidence="2">Binds 1 Fe cation per subunit.</text>
</comment>
<reference evidence="4 5" key="1">
    <citation type="submission" date="2017-05" db="EMBL/GenBank/DDBJ databases">
        <title>Full genome sequence of Pseudorhodoplanes sinuspersici.</title>
        <authorList>
            <person name="Dastgheib S.M.M."/>
            <person name="Shavandi M."/>
            <person name="Tirandaz H."/>
        </authorList>
    </citation>
    <scope>NUCLEOTIDE SEQUENCE [LARGE SCALE GENOMIC DNA]</scope>
    <source>
        <strain evidence="4 5">RIPI110</strain>
    </source>
</reference>
<sequence>MSFFPGQDPAAGDKLACDAIERVIVPRTTDLGGFEIRRALPSAQRRMVGPFVFLDHMGPAEFRAGSGLDVRPHPHIGLATVTYLFDGEIQHRDSLGTFAAIRPGEVNWMTAGRGIVHSERTAAERRVAGDKLHGLQCWVALPSDKEEIEPDFFHRDASDLPLTTGNGFAARVIAGSAFGMRSPVVTASDTIFVDVLLEAGTTIPLDTDYEERAIYIVDGEIEVAGDSFSAPRLLVFRPGDPITIRATQKAHIAIVGGAALDGPRHIWWNFVSSRKDRIEQAKADWKAARFDTVPGDDVEFIPLPND</sequence>
<dbReference type="PANTHER" id="PTHR13903">
    <property type="entry name" value="PIRIN-RELATED"/>
    <property type="match status" value="1"/>
</dbReference>
<dbReference type="Pfam" id="PF02678">
    <property type="entry name" value="Pirin"/>
    <property type="match status" value="1"/>
</dbReference>
<dbReference type="STRING" id="1235591.CAK95_25620"/>
<dbReference type="InterPro" id="IPR008778">
    <property type="entry name" value="Pirin_C_dom"/>
</dbReference>
<evidence type="ECO:0000256" key="1">
    <source>
        <dbReference type="ARBA" id="ARBA00008416"/>
    </source>
</evidence>
<dbReference type="GO" id="GO:0046872">
    <property type="term" value="F:metal ion binding"/>
    <property type="evidence" value="ECO:0007669"/>
    <property type="project" value="UniProtKB-KW"/>
</dbReference>
<dbReference type="PIRSF" id="PIRSF006232">
    <property type="entry name" value="Pirin"/>
    <property type="match status" value="1"/>
</dbReference>
<feature type="binding site" evidence="2">
    <location>
        <position position="119"/>
    </location>
    <ligand>
        <name>Fe cation</name>
        <dbReference type="ChEBI" id="CHEBI:24875"/>
    </ligand>
</feature>
<evidence type="ECO:0000256" key="3">
    <source>
        <dbReference type="RuleBase" id="RU003457"/>
    </source>
</evidence>
<keyword evidence="2" id="KW-0408">Iron</keyword>
<dbReference type="CDD" id="cd02909">
    <property type="entry name" value="cupin_pirin_N"/>
    <property type="match status" value="1"/>
</dbReference>
<organism evidence="4 5">
    <name type="scientific">Pseudorhodoplanes sinuspersici</name>
    <dbReference type="NCBI Taxonomy" id="1235591"/>
    <lineage>
        <taxon>Bacteria</taxon>
        <taxon>Pseudomonadati</taxon>
        <taxon>Pseudomonadota</taxon>
        <taxon>Alphaproteobacteria</taxon>
        <taxon>Hyphomicrobiales</taxon>
        <taxon>Pseudorhodoplanes</taxon>
    </lineage>
</organism>
<feature type="binding site" evidence="2">
    <location>
        <position position="73"/>
    </location>
    <ligand>
        <name>Fe cation</name>
        <dbReference type="ChEBI" id="CHEBI:24875"/>
    </ligand>
</feature>
<dbReference type="Pfam" id="PF05726">
    <property type="entry name" value="Pirin_C"/>
    <property type="match status" value="1"/>
</dbReference>
<dbReference type="Gene3D" id="2.60.120.10">
    <property type="entry name" value="Jelly Rolls"/>
    <property type="match status" value="2"/>
</dbReference>
<accession>A0A1W6ZY79</accession>
<proteinExistence type="inferred from homology"/>
<dbReference type="Proteomes" id="UP000194137">
    <property type="component" value="Chromosome"/>
</dbReference>
<evidence type="ECO:0000313" key="5">
    <source>
        <dbReference type="Proteomes" id="UP000194137"/>
    </source>
</evidence>
<dbReference type="OrthoDB" id="9780903at2"/>
<dbReference type="SUPFAM" id="SSF51182">
    <property type="entry name" value="RmlC-like cupins"/>
    <property type="match status" value="1"/>
</dbReference>
<keyword evidence="5" id="KW-1185">Reference proteome</keyword>
<dbReference type="InterPro" id="IPR012093">
    <property type="entry name" value="Pirin"/>
</dbReference>
<evidence type="ECO:0000313" key="4">
    <source>
        <dbReference type="EMBL" id="ARQ02101.1"/>
    </source>
</evidence>
<keyword evidence="2" id="KW-0479">Metal-binding</keyword>
<dbReference type="KEGG" id="psin:CAK95_25620"/>
<dbReference type="CDD" id="cd02247">
    <property type="entry name" value="cupin_pirin_C"/>
    <property type="match status" value="1"/>
</dbReference>
<feature type="binding site" evidence="2">
    <location>
        <position position="117"/>
    </location>
    <ligand>
        <name>Fe cation</name>
        <dbReference type="ChEBI" id="CHEBI:24875"/>
    </ligand>
</feature>
<dbReference type="RefSeq" id="WP_086090500.1">
    <property type="nucleotide sequence ID" value="NZ_CP021112.1"/>
</dbReference>
<feature type="binding site" evidence="2">
    <location>
        <position position="75"/>
    </location>
    <ligand>
        <name>Fe cation</name>
        <dbReference type="ChEBI" id="CHEBI:24875"/>
    </ligand>
</feature>
<dbReference type="EMBL" id="CP021112">
    <property type="protein sequence ID" value="ARQ02101.1"/>
    <property type="molecule type" value="Genomic_DNA"/>
</dbReference>
<dbReference type="InterPro" id="IPR014710">
    <property type="entry name" value="RmlC-like_jellyroll"/>
</dbReference>